<dbReference type="SMART" id="SM00664">
    <property type="entry name" value="DoH"/>
    <property type="match status" value="1"/>
</dbReference>
<dbReference type="PANTHER" id="PTHR36516">
    <property type="entry name" value="PROTEIN CBG04168-RELATED"/>
    <property type="match status" value="1"/>
</dbReference>
<evidence type="ECO:0000313" key="2">
    <source>
        <dbReference type="Proteomes" id="UP000038045"/>
    </source>
</evidence>
<protein>
    <submittedName>
        <fullName evidence="3">DOMON domain-containing protein</fullName>
    </submittedName>
</protein>
<dbReference type="AlphaFoldDB" id="A0A0N4Z6R4"/>
<proteinExistence type="predicted"/>
<dbReference type="Proteomes" id="UP000038045">
    <property type="component" value="Unplaced"/>
</dbReference>
<keyword evidence="2" id="KW-1185">Reference proteome</keyword>
<dbReference type="InterPro" id="IPR005018">
    <property type="entry name" value="DOMON_domain"/>
</dbReference>
<dbReference type="SUPFAM" id="SSF49344">
    <property type="entry name" value="CBD9-like"/>
    <property type="match status" value="1"/>
</dbReference>
<dbReference type="Gene3D" id="2.60.40.1210">
    <property type="entry name" value="Cellobiose dehydrogenase, cytochrome domain"/>
    <property type="match status" value="1"/>
</dbReference>
<reference evidence="3" key="1">
    <citation type="submission" date="2017-02" db="UniProtKB">
        <authorList>
            <consortium name="WormBaseParasite"/>
        </authorList>
    </citation>
    <scope>IDENTIFICATION</scope>
</reference>
<evidence type="ECO:0000259" key="1">
    <source>
        <dbReference type="PROSITE" id="PS50836"/>
    </source>
</evidence>
<dbReference type="Pfam" id="PF03351">
    <property type="entry name" value="DOMON"/>
    <property type="match status" value="1"/>
</dbReference>
<dbReference type="CDD" id="cd09631">
    <property type="entry name" value="DOMON_DOH"/>
    <property type="match status" value="1"/>
</dbReference>
<name>A0A0N4Z6R4_PARTI</name>
<dbReference type="PANTHER" id="PTHR36516:SF5">
    <property type="entry name" value="DOMON DOMAIN-CONTAINING PROTEIN"/>
    <property type="match status" value="1"/>
</dbReference>
<sequence>MESAPADLPPGVATSVDVSGKGDPCSFKGKDYSISWYYDKDSTKVTFEYVQPVKQGKWWSAIGIGDNMNDMDIGIIYLNDGNVVDIIDHYSSDYVPPVKDESQDWGIVNSSKSAVDGKAKYVVSRKINTGDDKKDKTMDGCVLFQFGVNLAEYVIKDNNLKIKKHNDWPDLYKACDLKERCLKQNDKVLASTDEKPVSEAKVNIASMGPILPATKCKSSGNTYSSHWYYIKQNDTVEFVLNYQVVPGKSWSTITFGSSPKRDAFMIFVDDKKIIDLGDFVLKNFQETKKDKLQDWNIVYSNVDEKTNFVKVKMSRALVTADKKRVSYL</sequence>
<evidence type="ECO:0000313" key="3">
    <source>
        <dbReference type="WBParaSite" id="PTRK_0000286900.1"/>
    </source>
</evidence>
<organism evidence="2 3">
    <name type="scientific">Parastrongyloides trichosuri</name>
    <name type="common">Possum-specific nematode worm</name>
    <dbReference type="NCBI Taxonomy" id="131310"/>
    <lineage>
        <taxon>Eukaryota</taxon>
        <taxon>Metazoa</taxon>
        <taxon>Ecdysozoa</taxon>
        <taxon>Nematoda</taxon>
        <taxon>Chromadorea</taxon>
        <taxon>Rhabditida</taxon>
        <taxon>Tylenchina</taxon>
        <taxon>Panagrolaimomorpha</taxon>
        <taxon>Strongyloidoidea</taxon>
        <taxon>Strongyloididae</taxon>
        <taxon>Parastrongyloides</taxon>
    </lineage>
</organism>
<feature type="domain" description="DOMON" evidence="1">
    <location>
        <begin position="30"/>
        <end position="151"/>
    </location>
</feature>
<accession>A0A0N4Z6R4</accession>
<dbReference type="PROSITE" id="PS50836">
    <property type="entry name" value="DOMON"/>
    <property type="match status" value="1"/>
</dbReference>
<dbReference type="InterPro" id="IPR045266">
    <property type="entry name" value="DOH_DOMON"/>
</dbReference>
<dbReference type="WBParaSite" id="PTRK_0000286900.1">
    <property type="protein sequence ID" value="PTRK_0000286900.1"/>
    <property type="gene ID" value="PTRK_0000286900"/>
</dbReference>